<keyword evidence="2" id="KW-1185">Reference proteome</keyword>
<dbReference type="Proteomes" id="UP000701853">
    <property type="component" value="Chromosome 2"/>
</dbReference>
<dbReference type="OrthoDB" id="935705at2759"/>
<name>A0A8J5ZJX5_9ROSI</name>
<comment type="caution">
    <text evidence="1">The sequence shown here is derived from an EMBL/GenBank/DDBJ whole genome shotgun (WGS) entry which is preliminary data.</text>
</comment>
<organism evidence="1 2">
    <name type="scientific">Gossypium anomalum</name>
    <dbReference type="NCBI Taxonomy" id="47600"/>
    <lineage>
        <taxon>Eukaryota</taxon>
        <taxon>Viridiplantae</taxon>
        <taxon>Streptophyta</taxon>
        <taxon>Embryophyta</taxon>
        <taxon>Tracheophyta</taxon>
        <taxon>Spermatophyta</taxon>
        <taxon>Magnoliopsida</taxon>
        <taxon>eudicotyledons</taxon>
        <taxon>Gunneridae</taxon>
        <taxon>Pentapetalae</taxon>
        <taxon>rosids</taxon>
        <taxon>malvids</taxon>
        <taxon>Malvales</taxon>
        <taxon>Malvaceae</taxon>
        <taxon>Malvoideae</taxon>
        <taxon>Gossypium</taxon>
    </lineage>
</organism>
<evidence type="ECO:0008006" key="3">
    <source>
        <dbReference type="Google" id="ProtNLM"/>
    </source>
</evidence>
<sequence length="90" mass="10164">MQSLMWARAVHDDIQFLEGSWWFCPAKCSPSRSKANAVVIHWTPPPPKVMAIKTALEVFIGMGWYVRVPFIIESGSSVVLEGMLERNSRS</sequence>
<accession>A0A8J5ZJX5</accession>
<gene>
    <name evidence="1" type="ORF">CXB51_002770</name>
</gene>
<protein>
    <recommendedName>
        <fullName evidence="3">RNase H type-1 domain-containing protein</fullName>
    </recommendedName>
</protein>
<reference evidence="1 2" key="1">
    <citation type="journal article" date="2021" name="bioRxiv">
        <title>The Gossypium anomalum genome as a resource for cotton improvement and evolutionary analysis of hybrid incompatibility.</title>
        <authorList>
            <person name="Grover C.E."/>
            <person name="Yuan D."/>
            <person name="Arick M.A."/>
            <person name="Miller E.R."/>
            <person name="Hu G."/>
            <person name="Peterson D.G."/>
            <person name="Wendel J.F."/>
            <person name="Udall J.A."/>
        </authorList>
    </citation>
    <scope>NUCLEOTIDE SEQUENCE [LARGE SCALE GENOMIC DNA]</scope>
    <source>
        <strain evidence="1">JFW-Udall</strain>
        <tissue evidence="1">Leaf</tissue>
    </source>
</reference>
<evidence type="ECO:0000313" key="1">
    <source>
        <dbReference type="EMBL" id="KAG8500427.1"/>
    </source>
</evidence>
<proteinExistence type="predicted"/>
<dbReference type="EMBL" id="JAHUZN010000002">
    <property type="protein sequence ID" value="KAG8500427.1"/>
    <property type="molecule type" value="Genomic_DNA"/>
</dbReference>
<evidence type="ECO:0000313" key="2">
    <source>
        <dbReference type="Proteomes" id="UP000701853"/>
    </source>
</evidence>
<dbReference type="AlphaFoldDB" id="A0A8J5ZJX5"/>